<dbReference type="AlphaFoldDB" id="A0A165D4R7"/>
<dbReference type="EMBL" id="KV427638">
    <property type="protein sequence ID" value="KZT04149.1"/>
    <property type="molecule type" value="Genomic_DNA"/>
</dbReference>
<feature type="transmembrane region" description="Helical" evidence="1">
    <location>
        <begin position="12"/>
        <end position="36"/>
    </location>
</feature>
<evidence type="ECO:0000256" key="1">
    <source>
        <dbReference type="SAM" id="Phobius"/>
    </source>
</evidence>
<protein>
    <recommendedName>
        <fullName evidence="2">DUF6534 domain-containing protein</fullName>
    </recommendedName>
</protein>
<feature type="domain" description="DUF6534" evidence="2">
    <location>
        <begin position="149"/>
        <end position="231"/>
    </location>
</feature>
<dbReference type="InterPro" id="IPR045339">
    <property type="entry name" value="DUF6534"/>
</dbReference>
<organism evidence="3 4">
    <name type="scientific">Laetiporus sulphureus 93-53</name>
    <dbReference type="NCBI Taxonomy" id="1314785"/>
    <lineage>
        <taxon>Eukaryota</taxon>
        <taxon>Fungi</taxon>
        <taxon>Dikarya</taxon>
        <taxon>Basidiomycota</taxon>
        <taxon>Agaricomycotina</taxon>
        <taxon>Agaricomycetes</taxon>
        <taxon>Polyporales</taxon>
        <taxon>Laetiporus</taxon>
    </lineage>
</organism>
<dbReference type="OrthoDB" id="2797442at2759"/>
<evidence type="ECO:0000313" key="4">
    <source>
        <dbReference type="Proteomes" id="UP000076871"/>
    </source>
</evidence>
<gene>
    <name evidence="3" type="ORF">LAESUDRAFT_715703</name>
</gene>
<reference evidence="3 4" key="1">
    <citation type="journal article" date="2016" name="Mol. Biol. Evol.">
        <title>Comparative Genomics of Early-Diverging Mushroom-Forming Fungi Provides Insights into the Origins of Lignocellulose Decay Capabilities.</title>
        <authorList>
            <person name="Nagy L.G."/>
            <person name="Riley R."/>
            <person name="Tritt A."/>
            <person name="Adam C."/>
            <person name="Daum C."/>
            <person name="Floudas D."/>
            <person name="Sun H."/>
            <person name="Yadav J.S."/>
            <person name="Pangilinan J."/>
            <person name="Larsson K.H."/>
            <person name="Matsuura K."/>
            <person name="Barry K."/>
            <person name="Labutti K."/>
            <person name="Kuo R."/>
            <person name="Ohm R.A."/>
            <person name="Bhattacharya S.S."/>
            <person name="Shirouzu T."/>
            <person name="Yoshinaga Y."/>
            <person name="Martin F.M."/>
            <person name="Grigoriev I.V."/>
            <person name="Hibbett D.S."/>
        </authorList>
    </citation>
    <scope>NUCLEOTIDE SEQUENCE [LARGE SCALE GENOMIC DNA]</scope>
    <source>
        <strain evidence="3 4">93-53</strain>
    </source>
</reference>
<proteinExistence type="predicted"/>
<dbReference type="PANTHER" id="PTHR40465:SF1">
    <property type="entry name" value="DUF6534 DOMAIN-CONTAINING PROTEIN"/>
    <property type="match status" value="1"/>
</dbReference>
<sequence>MEARLELNTSLGCYFIGVLFAILFNGITCAQALYYVRHYPEDTLQLKTLLVWDYLITGHADIASVTSLPRYIATSEFHPCPIVMLKQGFTVLTVQCYYVHNVWKLLREKWFKVPAIGLMHAPAKAHILAIPIVFVKMKVPASLQTLSASVTDVLITVFMTWALNREPVSFGPTESLVRKLTVYAINCGILTVIVQILQFIMYTAFNASVYYWAVFHFPGNKIYVNSMLALLGPYADIEARANSSPCRYEPLMGSPWDTGVSYVRVDISAAAPSWRIYQLKAEHGGEFLYY</sequence>
<keyword evidence="1" id="KW-0812">Transmembrane</keyword>
<dbReference type="RefSeq" id="XP_040761889.1">
    <property type="nucleotide sequence ID" value="XM_040907177.1"/>
</dbReference>
<dbReference type="InParanoid" id="A0A165D4R7"/>
<name>A0A165D4R7_9APHY</name>
<dbReference type="STRING" id="1314785.A0A165D4R7"/>
<keyword evidence="1" id="KW-0472">Membrane</keyword>
<dbReference type="Proteomes" id="UP000076871">
    <property type="component" value="Unassembled WGS sequence"/>
</dbReference>
<accession>A0A165D4R7</accession>
<dbReference type="Pfam" id="PF20152">
    <property type="entry name" value="DUF6534"/>
    <property type="match status" value="1"/>
</dbReference>
<evidence type="ECO:0000259" key="2">
    <source>
        <dbReference type="Pfam" id="PF20152"/>
    </source>
</evidence>
<keyword evidence="1" id="KW-1133">Transmembrane helix</keyword>
<evidence type="ECO:0000313" key="3">
    <source>
        <dbReference type="EMBL" id="KZT04149.1"/>
    </source>
</evidence>
<feature type="transmembrane region" description="Helical" evidence="1">
    <location>
        <begin position="113"/>
        <end position="134"/>
    </location>
</feature>
<dbReference type="PANTHER" id="PTHR40465">
    <property type="entry name" value="CHROMOSOME 1, WHOLE GENOME SHOTGUN SEQUENCE"/>
    <property type="match status" value="1"/>
</dbReference>
<feature type="transmembrane region" description="Helical" evidence="1">
    <location>
        <begin position="183"/>
        <end position="205"/>
    </location>
</feature>
<dbReference type="GeneID" id="63824206"/>
<keyword evidence="4" id="KW-1185">Reference proteome</keyword>